<accession>A0A0S4JNS5</accession>
<dbReference type="EMBL" id="CYKH01002005">
    <property type="protein sequence ID" value="CUG92092.1"/>
    <property type="molecule type" value="Genomic_DNA"/>
</dbReference>
<dbReference type="InterPro" id="IPR042516">
    <property type="entry name" value="Prp8_U5-snRNA-bd_sf"/>
</dbReference>
<dbReference type="InterPro" id="IPR043173">
    <property type="entry name" value="Prp8_domainIV_fingers"/>
</dbReference>
<evidence type="ECO:0000313" key="8">
    <source>
        <dbReference type="EMBL" id="CUG92092.1"/>
    </source>
</evidence>
<dbReference type="GO" id="GO:0030619">
    <property type="term" value="F:U1 snRNA binding"/>
    <property type="evidence" value="ECO:0007669"/>
    <property type="project" value="TreeGrafter"/>
</dbReference>
<dbReference type="Gene3D" id="3.30.43.40">
    <property type="entry name" value="Pre-mRNA-processing-splicing factor 8, U5-snRNA-binding domain"/>
    <property type="match status" value="1"/>
</dbReference>
<organism evidence="8 9">
    <name type="scientific">Bodo saltans</name>
    <name type="common">Flagellated protozoan</name>
    <dbReference type="NCBI Taxonomy" id="75058"/>
    <lineage>
        <taxon>Eukaryota</taxon>
        <taxon>Discoba</taxon>
        <taxon>Euglenozoa</taxon>
        <taxon>Kinetoplastea</taxon>
        <taxon>Metakinetoplastina</taxon>
        <taxon>Eubodonida</taxon>
        <taxon>Bodonidae</taxon>
        <taxon>Bodo</taxon>
    </lineage>
</organism>
<gene>
    <name evidence="8" type="ORF">BSAL_35480c</name>
</gene>
<comment type="subcellular location">
    <subcellularLocation>
        <location evidence="1">Nucleus</location>
    </subcellularLocation>
</comment>
<proteinExistence type="predicted"/>
<dbReference type="GO" id="GO:0008237">
    <property type="term" value="F:metallopeptidase activity"/>
    <property type="evidence" value="ECO:0007669"/>
    <property type="project" value="InterPro"/>
</dbReference>
<keyword evidence="3" id="KW-0747">Spliceosome</keyword>
<dbReference type="InterPro" id="IPR021983">
    <property type="entry name" value="PRP8_domainIV"/>
</dbReference>
<dbReference type="Pfam" id="PF08083">
    <property type="entry name" value="PROCN"/>
    <property type="match status" value="1"/>
</dbReference>
<dbReference type="InterPro" id="IPR012984">
    <property type="entry name" value="PROCT"/>
</dbReference>
<protein>
    <recommendedName>
        <fullName evidence="7">JAB1/MPN/MOV34 metalloenzyme domain-containing protein</fullName>
    </recommendedName>
</protein>
<keyword evidence="2" id="KW-0507">mRNA processing</keyword>
<dbReference type="Pfam" id="PF10598">
    <property type="entry name" value="RRM_4"/>
    <property type="match status" value="1"/>
</dbReference>
<dbReference type="OrthoDB" id="1931567at2759"/>
<dbReference type="Proteomes" id="UP000051952">
    <property type="component" value="Unassembled WGS sequence"/>
</dbReference>
<keyword evidence="6" id="KW-0539">Nucleus</keyword>
<dbReference type="Pfam" id="PF08084">
    <property type="entry name" value="PROCT"/>
    <property type="match status" value="1"/>
</dbReference>
<evidence type="ECO:0000313" key="9">
    <source>
        <dbReference type="Proteomes" id="UP000051952"/>
    </source>
</evidence>
<name>A0A0S4JNS5_BODSA</name>
<dbReference type="InterPro" id="IPR012337">
    <property type="entry name" value="RNaseH-like_sf"/>
</dbReference>
<evidence type="ECO:0000256" key="2">
    <source>
        <dbReference type="ARBA" id="ARBA00022664"/>
    </source>
</evidence>
<dbReference type="Pfam" id="PF08082">
    <property type="entry name" value="PRO8NT"/>
    <property type="match status" value="1"/>
</dbReference>
<sequence length="2409" mass="275894">MFGVRKQFKAATTKKDPLPPEFIRRVLKEQGDLKGKKFREERRLLLGGMEYMPLAISKLLENMPMPWETTKYVNVVQHGTGALTIVDDTPTVSEAQYNAQWTSVWNAMRRKKAMLRREGGMFRRVKFPVFDDNEPPVDFVTHLMDREGETPLVDELLNDEDDAAVLSWLYDDDPSDELHGDNDDDEEKSSTKAAAVNHFDRKKGRCYFDANILEALHRISNPLQAEHQDPNRFYLWDVPSFITAKAMNVAIPRAPKFDMLRRRGKAGEKLEAEEDEDWTEFNDLRRTIHRDDPRKPKHSMMTERQIAFPYLYSRTVDGVQQGPYHHPAHVVLPTDEENDVPCFSWDPVLHPLKPVKRLVTDDDIFASTTRLSSTAELLSYGPEYELHMDDDAPLYLGGGGGEGEDDMFELRPFLADVSLEDTLTKSSVALTFAPSPFDQFTSQLKRRVDVAVGEHFFETPVQLLDEGMKEKTARSYTQLLKHHVMKRIQHAKSKGSGKTGSTLRRIDVLAEKKQFHYSKIEWIEAALQVLRQGHEMLVQLLQMKGLPFVHVDYNFNAKPTKTLTTKEIKKSRLGPSFHLLREMLALLKHVVDVHVVFRLGQIDSFQLADGLHYIFTHVGKLTGLYRYKYRTMRQIKRARDLKHMLYDRFNSGEVPSGPGMGFWAPAWRVWVYYFRGMTPLLQRYLGNLVNRMFEGRKHKVTTKKITRQRIESDKDVNIKDEFRRELVEILPENARTGIIKTLDQHLNEAFRCWKANLPWSVPGMAPVLQKLIEKYTKLRSEEYIRYAHAQRKRVDEGITVDKVAFMKNLGRLSRLKVMDEAQRQKAFITGSEQYPLNDQDAIAIYEMMANWLRDRGFKKIAFPKASHPAALDLLKLSLNRLRSQHNIANRVTQEQKEEQKRIEEAFDAPYECLTRIRDALSRQRQFKTMQVGYMDGFSHLYPIYKIDPTEKMNDSFLDQYLWYEAMDQQRLFPNWVKPADTEPIPVLVHKWCQGINNSPNVWDTENGETTVMLKLDMETEMYDNINWTLFRPLLELIMDPTLVEYIVARHTVRIEYKDMGYAHRKGLIRGVLFSSFLAQYWGLVLDVLMIGSRRSLELAGPPSRPNPFLSFARDPHLATTHPIRGYGRYNNVAHILLHFSKAEADELRARYLQETQHDPAQAKLHRSVHGFKNFKEWPRDCRMRLFLTDVNLARAVQWDFQSRIPLSLISWEVNRCQSSVYSRENPNLLFDVCGFSIRILPVCRTTEDILESENMWQLHHATAREVTARAFVQVAPTEVANIRNRIRRTIMSVGNSTFQNIAAKWNAVLTELIPFYREAILGTEGLQQILALGEKRMQSRIMMALNSKMASRFPPVMFYAPSDMGGLEMVSVGQSLIPAKDTIYSSKTTTGVQHFMSGLTNIDNIPIPNVLHVYPPWETEIAEHEKATQDFAEKLRESKLHGTRLSLDELQGIMDKGIPRIRVHFSKEAKLYKCDKGFRSRLEFQKYALGKPNKNWWFSHDHDGRLCGGLDKYRADMVIALGGVEAILEHSLFRGTGFPSWEGLDWNRNNSFETSKRDANITKAMRGGLTTIPNRRFALWWSPTINRSDVYAGAERQLDLTGVFMNGKLETIKKSLIKLFANGFWGKVHQSITEALASGLSSRAREMDVDQVAKPQNHPNKSFTFSSSAADVVLVGNRKWVVSNSPSLLTDTNDVWQSRVTNKWWIDVQVRWGNFDSHNIAEYARKKFHEYTRDMRSLYPSPAGVVIAVDLAYNIFSAYGFWVDVPDLKRNVMELMSAIVQNDSIMTSLRLKLRSELQLRSSQPTEQNLGSTNISELFATSTRPWIVDDSHAYVTSEQPTAEGSKKYKSENGAVLIFEPGTGALRFSVIHKSVFVGHKRRTKMAKEKAAEEIVTWLRSTPQSEHPTEIIVTRPRFRAALQNVLLDFVNIKVRSSDLTLALPSILQHARLADLRINAAENKVYKFNAYDEWLHVYQPVTSFMMLNLILRAYHVNLNRTREMLEPDTFTEKKTGHFWPTLTKDEWGRRCKQLQEMIIADYCRRNQISPSQLISSEIQDIILGKKMSTQEIQAEEVKEVEERHKAAEAAAKGTAATTTTTVVNKRGEVVRRRVKAAFQIGSATSVSDWRPRSVANASLHSRAQQLDIISHNTTASSRLLVFPKDLLLRLVQVMDVQMEVIAYMFGQQVPQTPNVHEVVCLMVPPQFGSLYDCQTPEKIPFDAAEIKENNLEFIGVIRCGGGTAALHTKDVALHGRLLLSNDGLQTVEVENSDEIPTLATTVIGLADGALTLESFGITEAGIRWGKEHHSRVLAPEQEPGEVADDHITAFRAACSPSLQGFFLVPRGIEGRNWNTLFNGRVTWRATGTFAVEAGQPDEYFAAAHRPEHFRNFSRLYNASDAADGIDIADENES</sequence>
<dbReference type="GO" id="GO:0097157">
    <property type="term" value="F:pre-mRNA intronic binding"/>
    <property type="evidence" value="ECO:0007669"/>
    <property type="project" value="TreeGrafter"/>
</dbReference>
<dbReference type="GO" id="GO:0030623">
    <property type="term" value="F:U5 snRNA binding"/>
    <property type="evidence" value="ECO:0007669"/>
    <property type="project" value="InterPro"/>
</dbReference>
<dbReference type="InterPro" id="IPR000555">
    <property type="entry name" value="JAMM/MPN+_dom"/>
</dbReference>
<dbReference type="GO" id="GO:0000244">
    <property type="term" value="P:spliceosomal tri-snRNP complex assembly"/>
    <property type="evidence" value="ECO:0007669"/>
    <property type="project" value="TreeGrafter"/>
</dbReference>
<dbReference type="GO" id="GO:0005682">
    <property type="term" value="C:U5 snRNP"/>
    <property type="evidence" value="ECO:0007669"/>
    <property type="project" value="TreeGrafter"/>
</dbReference>
<feature type="domain" description="JAB1/MPN/MOV34 metalloenzyme" evidence="7">
    <location>
        <begin position="2150"/>
        <end position="2296"/>
    </location>
</feature>
<evidence type="ECO:0000256" key="6">
    <source>
        <dbReference type="ARBA" id="ARBA00023242"/>
    </source>
</evidence>
<dbReference type="Gene3D" id="1.20.80.40">
    <property type="match status" value="1"/>
</dbReference>
<dbReference type="Pfam" id="PF10596">
    <property type="entry name" value="U6-snRNA_bdg"/>
    <property type="match status" value="1"/>
</dbReference>
<keyword evidence="9" id="KW-1185">Reference proteome</keyword>
<evidence type="ECO:0000256" key="1">
    <source>
        <dbReference type="ARBA" id="ARBA00004123"/>
    </source>
</evidence>
<evidence type="ECO:0000256" key="5">
    <source>
        <dbReference type="ARBA" id="ARBA00023187"/>
    </source>
</evidence>
<keyword evidence="5" id="KW-0508">mRNA splicing</keyword>
<keyword evidence="4" id="KW-0694">RNA-binding</keyword>
<evidence type="ECO:0000256" key="3">
    <source>
        <dbReference type="ARBA" id="ARBA00022728"/>
    </source>
</evidence>
<evidence type="ECO:0000259" key="7">
    <source>
        <dbReference type="SMART" id="SM00232"/>
    </source>
</evidence>
<dbReference type="OMA" id="ANKWNTS"/>
<dbReference type="InterPro" id="IPR027652">
    <property type="entry name" value="PRP8"/>
</dbReference>
<dbReference type="Gene3D" id="3.90.1570.40">
    <property type="match status" value="1"/>
</dbReference>
<dbReference type="InterPro" id="IPR043172">
    <property type="entry name" value="Prp8_domainIV_palm"/>
</dbReference>
<dbReference type="InterPro" id="IPR019581">
    <property type="entry name" value="Prp8_U5-snRNA-bd"/>
</dbReference>
<dbReference type="SMART" id="SM00232">
    <property type="entry name" value="JAB_MPN"/>
    <property type="match status" value="1"/>
</dbReference>
<dbReference type="InterPro" id="IPR019580">
    <property type="entry name" value="Prp8_U6-snRNA-bd"/>
</dbReference>
<dbReference type="InterPro" id="IPR012592">
    <property type="entry name" value="PROCN"/>
</dbReference>
<dbReference type="GO" id="GO:0071013">
    <property type="term" value="C:catalytic step 2 spliceosome"/>
    <property type="evidence" value="ECO:0007669"/>
    <property type="project" value="TreeGrafter"/>
</dbReference>
<dbReference type="Pfam" id="PF12134">
    <property type="entry name" value="PRP8_domainIV"/>
    <property type="match status" value="1"/>
</dbReference>
<evidence type="ECO:0000256" key="4">
    <source>
        <dbReference type="ARBA" id="ARBA00022884"/>
    </source>
</evidence>
<dbReference type="GO" id="GO:0017070">
    <property type="term" value="F:U6 snRNA binding"/>
    <property type="evidence" value="ECO:0007669"/>
    <property type="project" value="InterPro"/>
</dbReference>
<dbReference type="Gene3D" id="3.30.420.230">
    <property type="match status" value="1"/>
</dbReference>
<dbReference type="PANTHER" id="PTHR11140:SF0">
    <property type="entry name" value="PRE-MRNA-PROCESSING-SPLICING FACTOR 8"/>
    <property type="match status" value="1"/>
</dbReference>
<dbReference type="Pfam" id="PF10597">
    <property type="entry name" value="U5_2-snRNA_bdg"/>
    <property type="match status" value="1"/>
</dbReference>
<dbReference type="PANTHER" id="PTHR11140">
    <property type="entry name" value="PRE-MRNA SPLICING FACTOR PRP8"/>
    <property type="match status" value="1"/>
</dbReference>
<dbReference type="SUPFAM" id="SSF53098">
    <property type="entry name" value="Ribonuclease H-like"/>
    <property type="match status" value="2"/>
</dbReference>
<reference evidence="9" key="1">
    <citation type="submission" date="2015-09" db="EMBL/GenBank/DDBJ databases">
        <authorList>
            <consortium name="Pathogen Informatics"/>
        </authorList>
    </citation>
    <scope>NUCLEOTIDE SEQUENCE [LARGE SCALE GENOMIC DNA]</scope>
    <source>
        <strain evidence="9">Lake Konstanz</strain>
    </source>
</reference>
<dbReference type="VEuPathDB" id="TriTrypDB:BSAL_35480c"/>
<dbReference type="InterPro" id="IPR019582">
    <property type="entry name" value="RRM_spliceosomal_PrP8"/>
</dbReference>
<dbReference type="GO" id="GO:0030620">
    <property type="term" value="F:U2 snRNA binding"/>
    <property type="evidence" value="ECO:0007669"/>
    <property type="project" value="TreeGrafter"/>
</dbReference>
<dbReference type="Gene3D" id="3.40.140.10">
    <property type="entry name" value="Cytidine Deaminase, domain 2"/>
    <property type="match status" value="1"/>
</dbReference>
<dbReference type="InterPro" id="IPR012591">
    <property type="entry name" value="PRO8NT"/>
</dbReference>